<protein>
    <submittedName>
        <fullName evidence="1">Uncharacterized protein</fullName>
    </submittedName>
</protein>
<name>A0ACC2XWL1_9TREE</name>
<organism evidence="1 2">
    <name type="scientific">Naganishia onofrii</name>
    <dbReference type="NCBI Taxonomy" id="1851511"/>
    <lineage>
        <taxon>Eukaryota</taxon>
        <taxon>Fungi</taxon>
        <taxon>Dikarya</taxon>
        <taxon>Basidiomycota</taxon>
        <taxon>Agaricomycotina</taxon>
        <taxon>Tremellomycetes</taxon>
        <taxon>Filobasidiales</taxon>
        <taxon>Filobasidiaceae</taxon>
        <taxon>Naganishia</taxon>
    </lineage>
</organism>
<evidence type="ECO:0000313" key="2">
    <source>
        <dbReference type="Proteomes" id="UP001234202"/>
    </source>
</evidence>
<keyword evidence="2" id="KW-1185">Reference proteome</keyword>
<dbReference type="EMBL" id="JASBWV010000001">
    <property type="protein sequence ID" value="KAJ9128394.1"/>
    <property type="molecule type" value="Genomic_DNA"/>
</dbReference>
<sequence>MTTENIQREKEHLAKIAAERHQEQIEALADLKKVIADHHSKDDKWKMSYADATKDKETRRKEKTTREKNWQNAFDKLLAEVESDKKWRETQGKKPGADAVIDFLKKSNEDQTAFLRALASDIMAQNADQHKNTKDATKAMAREQVAFNVAGYLDDFSKALSVSHFRPQNREFALTL</sequence>
<evidence type="ECO:0000313" key="1">
    <source>
        <dbReference type="EMBL" id="KAJ9128394.1"/>
    </source>
</evidence>
<reference evidence="1" key="1">
    <citation type="submission" date="2023-04" db="EMBL/GenBank/DDBJ databases">
        <title>Draft Genome sequencing of Naganishia species isolated from polar environments using Oxford Nanopore Technology.</title>
        <authorList>
            <person name="Leo P."/>
            <person name="Venkateswaran K."/>
        </authorList>
    </citation>
    <scope>NUCLEOTIDE SEQUENCE</scope>
    <source>
        <strain evidence="1">DBVPG 5303</strain>
    </source>
</reference>
<gene>
    <name evidence="1" type="ORF">QFC24_000687</name>
</gene>
<dbReference type="Proteomes" id="UP001234202">
    <property type="component" value="Unassembled WGS sequence"/>
</dbReference>
<comment type="caution">
    <text evidence="1">The sequence shown here is derived from an EMBL/GenBank/DDBJ whole genome shotgun (WGS) entry which is preliminary data.</text>
</comment>
<accession>A0ACC2XWL1</accession>
<proteinExistence type="predicted"/>